<keyword evidence="9 12" id="KW-0472">Membrane</keyword>
<dbReference type="EMBL" id="JAULSW010000010">
    <property type="protein sequence ID" value="KAK3368506.1"/>
    <property type="molecule type" value="Genomic_DNA"/>
</dbReference>
<gene>
    <name evidence="13" type="ORF">B0H63DRAFT_488582</name>
</gene>
<evidence type="ECO:0000256" key="6">
    <source>
        <dbReference type="ARBA" id="ARBA00022824"/>
    </source>
</evidence>
<evidence type="ECO:0000256" key="7">
    <source>
        <dbReference type="ARBA" id="ARBA00022989"/>
    </source>
</evidence>
<evidence type="ECO:0000313" key="13">
    <source>
        <dbReference type="EMBL" id="KAK3368506.1"/>
    </source>
</evidence>
<feature type="region of interest" description="Disordered" evidence="11">
    <location>
        <begin position="76"/>
        <end position="100"/>
    </location>
</feature>
<dbReference type="Proteomes" id="UP001285441">
    <property type="component" value="Unassembled WGS sequence"/>
</dbReference>
<comment type="similarity">
    <text evidence="2">Belongs to the SRP receptor beta subunit family.</text>
</comment>
<evidence type="ECO:0000256" key="5">
    <source>
        <dbReference type="ARBA" id="ARBA00022741"/>
    </source>
</evidence>
<dbReference type="PRINTS" id="PR00449">
    <property type="entry name" value="RASTRNSFRMNG"/>
</dbReference>
<dbReference type="Gene3D" id="3.40.50.300">
    <property type="entry name" value="P-loop containing nucleotide triphosphate hydrolases"/>
    <property type="match status" value="1"/>
</dbReference>
<keyword evidence="14" id="KW-1185">Reference proteome</keyword>
<evidence type="ECO:0000313" key="14">
    <source>
        <dbReference type="Proteomes" id="UP001285441"/>
    </source>
</evidence>
<name>A0AAE0K343_9PEZI</name>
<accession>A0AAE0K343</accession>
<evidence type="ECO:0000256" key="2">
    <source>
        <dbReference type="ARBA" id="ARBA00005619"/>
    </source>
</evidence>
<keyword evidence="10 13" id="KW-0675">Receptor</keyword>
<comment type="subcellular location">
    <subcellularLocation>
        <location evidence="1">Endoplasmic reticulum membrane</location>
        <topology evidence="1">Single-pass membrane protein</topology>
    </subcellularLocation>
</comment>
<evidence type="ECO:0000256" key="3">
    <source>
        <dbReference type="ARBA" id="ARBA00020256"/>
    </source>
</evidence>
<reference evidence="13" key="1">
    <citation type="journal article" date="2023" name="Mol. Phylogenet. Evol.">
        <title>Genome-scale phylogeny and comparative genomics of the fungal order Sordariales.</title>
        <authorList>
            <person name="Hensen N."/>
            <person name="Bonometti L."/>
            <person name="Westerberg I."/>
            <person name="Brannstrom I.O."/>
            <person name="Guillou S."/>
            <person name="Cros-Aarteil S."/>
            <person name="Calhoun S."/>
            <person name="Haridas S."/>
            <person name="Kuo A."/>
            <person name="Mondo S."/>
            <person name="Pangilinan J."/>
            <person name="Riley R."/>
            <person name="LaButti K."/>
            <person name="Andreopoulos B."/>
            <person name="Lipzen A."/>
            <person name="Chen C."/>
            <person name="Yan M."/>
            <person name="Daum C."/>
            <person name="Ng V."/>
            <person name="Clum A."/>
            <person name="Steindorff A."/>
            <person name="Ohm R.A."/>
            <person name="Martin F."/>
            <person name="Silar P."/>
            <person name="Natvig D.O."/>
            <person name="Lalanne C."/>
            <person name="Gautier V."/>
            <person name="Ament-Velasquez S.L."/>
            <person name="Kruys A."/>
            <person name="Hutchinson M.I."/>
            <person name="Powell A.J."/>
            <person name="Barry K."/>
            <person name="Miller A.N."/>
            <person name="Grigoriev I.V."/>
            <person name="Debuchy R."/>
            <person name="Gladieux P."/>
            <person name="Hiltunen Thoren M."/>
            <person name="Johannesson H."/>
        </authorList>
    </citation>
    <scope>NUCLEOTIDE SEQUENCE</scope>
    <source>
        <strain evidence="13">CBS 232.78</strain>
    </source>
</reference>
<organism evidence="13 14">
    <name type="scientific">Podospora didyma</name>
    <dbReference type="NCBI Taxonomy" id="330526"/>
    <lineage>
        <taxon>Eukaryota</taxon>
        <taxon>Fungi</taxon>
        <taxon>Dikarya</taxon>
        <taxon>Ascomycota</taxon>
        <taxon>Pezizomycotina</taxon>
        <taxon>Sordariomycetes</taxon>
        <taxon>Sordariomycetidae</taxon>
        <taxon>Sordariales</taxon>
        <taxon>Podosporaceae</taxon>
        <taxon>Podospora</taxon>
    </lineage>
</organism>
<dbReference type="GO" id="GO:0005789">
    <property type="term" value="C:endoplasmic reticulum membrane"/>
    <property type="evidence" value="ECO:0007669"/>
    <property type="project" value="UniProtKB-SubCell"/>
</dbReference>
<dbReference type="Pfam" id="PF09439">
    <property type="entry name" value="SRPRB"/>
    <property type="match status" value="1"/>
</dbReference>
<evidence type="ECO:0000256" key="12">
    <source>
        <dbReference type="SAM" id="Phobius"/>
    </source>
</evidence>
<protein>
    <recommendedName>
        <fullName evidence="3">Signal recognition particle receptor subunit beta</fullName>
    </recommendedName>
</protein>
<keyword evidence="5" id="KW-0547">Nucleotide-binding</keyword>
<dbReference type="InterPro" id="IPR027417">
    <property type="entry name" value="P-loop_NTPase"/>
</dbReference>
<feature type="transmembrane region" description="Helical" evidence="12">
    <location>
        <begin position="20"/>
        <end position="43"/>
    </location>
</feature>
<evidence type="ECO:0000256" key="4">
    <source>
        <dbReference type="ARBA" id="ARBA00022692"/>
    </source>
</evidence>
<dbReference type="AlphaFoldDB" id="A0AAE0K343"/>
<keyword evidence="6" id="KW-0256">Endoplasmic reticulum</keyword>
<evidence type="ECO:0000256" key="11">
    <source>
        <dbReference type="SAM" id="MobiDB-lite"/>
    </source>
</evidence>
<keyword evidence="8" id="KW-0342">GTP-binding</keyword>
<dbReference type="SUPFAM" id="SSF52540">
    <property type="entry name" value="P-loop containing nucleoside triphosphate hydrolases"/>
    <property type="match status" value="1"/>
</dbReference>
<comment type="caution">
    <text evidence="13">The sequence shown here is derived from an EMBL/GenBank/DDBJ whole genome shotgun (WGS) entry which is preliminary data.</text>
</comment>
<keyword evidence="4 12" id="KW-0812">Transmembrane</keyword>
<proteinExistence type="inferred from homology"/>
<sequence>MTLLDSVKWFIEASLTPSPTVFTIGIAVVVLLPILLHFLLLAATPYATLPSVLLVGPSGAGKTALLTLFERGPLSKQEDYESSTEAEKSPSPIIDGSPASALLTHTSQTPAAVELAISDDRSSSFRDEVDTSSGSNARKFLLVDTPGHAKLRRYALSHLTGTASLKSPSTASASFPDSAPKKTKLKAVVFVVDAGALLSDSEALPSAAEYLYDVLLSLQKRMAGGKGSKAPASIPVLVAANKQDLFTAVPAALVKSNLEAELGRIRKTRSRGLLDSGVGADDDVSAREDGDDWLGEYGSEKFSFNQLMEFDIEVDVVGGNVVGDGPGADKWWKWIAERV</sequence>
<reference evidence="13" key="2">
    <citation type="submission" date="2023-06" db="EMBL/GenBank/DDBJ databases">
        <authorList>
            <consortium name="Lawrence Berkeley National Laboratory"/>
            <person name="Haridas S."/>
            <person name="Hensen N."/>
            <person name="Bonometti L."/>
            <person name="Westerberg I."/>
            <person name="Brannstrom I.O."/>
            <person name="Guillou S."/>
            <person name="Cros-Aarteil S."/>
            <person name="Calhoun S."/>
            <person name="Kuo A."/>
            <person name="Mondo S."/>
            <person name="Pangilinan J."/>
            <person name="Riley R."/>
            <person name="LaButti K."/>
            <person name="Andreopoulos B."/>
            <person name="Lipzen A."/>
            <person name="Chen C."/>
            <person name="Yanf M."/>
            <person name="Daum C."/>
            <person name="Ng V."/>
            <person name="Clum A."/>
            <person name="Steindorff A."/>
            <person name="Ohm R."/>
            <person name="Martin F."/>
            <person name="Silar P."/>
            <person name="Natvig D."/>
            <person name="Lalanne C."/>
            <person name="Gautier V."/>
            <person name="Ament-velasquez S.L."/>
            <person name="Kruys A."/>
            <person name="Hutchinson M.I."/>
            <person name="Powell A.J."/>
            <person name="Barry K."/>
            <person name="Miller A.N."/>
            <person name="Grigoriev I.V."/>
            <person name="Debuchy R."/>
            <person name="Gladieux P."/>
            <person name="Thoren M.H."/>
            <person name="Johannesson H."/>
        </authorList>
    </citation>
    <scope>NUCLEOTIDE SEQUENCE</scope>
    <source>
        <strain evidence="13">CBS 232.78</strain>
    </source>
</reference>
<keyword evidence="7 12" id="KW-1133">Transmembrane helix</keyword>
<dbReference type="GO" id="GO:0005525">
    <property type="term" value="F:GTP binding"/>
    <property type="evidence" value="ECO:0007669"/>
    <property type="project" value="UniProtKB-KW"/>
</dbReference>
<evidence type="ECO:0000256" key="8">
    <source>
        <dbReference type="ARBA" id="ARBA00023134"/>
    </source>
</evidence>
<evidence type="ECO:0000256" key="9">
    <source>
        <dbReference type="ARBA" id="ARBA00023136"/>
    </source>
</evidence>
<evidence type="ECO:0000256" key="1">
    <source>
        <dbReference type="ARBA" id="ARBA00004389"/>
    </source>
</evidence>
<dbReference type="InterPro" id="IPR019009">
    <property type="entry name" value="SRP_receptor_beta_su"/>
</dbReference>
<evidence type="ECO:0000256" key="10">
    <source>
        <dbReference type="ARBA" id="ARBA00023170"/>
    </source>
</evidence>